<evidence type="ECO:0000259" key="5">
    <source>
        <dbReference type="Pfam" id="PF04586"/>
    </source>
</evidence>
<evidence type="ECO:0000313" key="7">
    <source>
        <dbReference type="Proteomes" id="UP000192714"/>
    </source>
</evidence>
<dbReference type="Gene3D" id="3.30.2400.10">
    <property type="entry name" value="Major capsid protein gp5"/>
    <property type="match status" value="1"/>
</dbReference>
<keyword evidence="3" id="KW-0378">Hydrolase</keyword>
<sequence>MSEEVRTITVKGIELREDQGDGTRIEGIAVPFGQRIGLWRGAAEEFAPDCDFGDTTRTKLSRDHGRLIGKVTNATREADGLHITASISDTAEGRDAVQLIRDGVLDSFSVGFMPVTTDKRTEGDTSVYVRRAVKLLEVAVTGIPAYTGAAITGQRDQEHVNQETDTKEETVENEQQPATESRFDQLEMQIRSLADTIGRQKPDPPHVIGGQYRSAGEFAKALAAGDDTAYEFMREARDLISSDDTNNTNEWVADQIKLIQSRRSVANLFQHAALPATGMTLEYLKLGSNTLKVDEQTAEGAALTTGKITLTSATAAVKTYGGYAPLSRQVIERSNTPALDTALRALTIAYSNAVEAAARAQLTAAITGAAANKLETPAAVSALTADQWITVIINAAEAADGRGAQLGTLAVSKDVFDKMAKITRSGDALMDVSGEGVDKLGSLSLTGITGRMLSVPVQMVPGAAANTAAFIDPTALQMWEAGGPFQLQQDDTTKLLSNYSVYGYAAFATVFTGGVMPLGPKATA</sequence>
<feature type="compositionally biased region" description="Basic and acidic residues" evidence="4">
    <location>
        <begin position="155"/>
        <end position="170"/>
    </location>
</feature>
<dbReference type="AlphaFoldDB" id="A0AB73NM33"/>
<dbReference type="RefSeq" id="WP_143238906.1">
    <property type="nucleotide sequence ID" value="NZ_NAQF01000007.1"/>
</dbReference>
<dbReference type="GO" id="GO:0006508">
    <property type="term" value="P:proteolysis"/>
    <property type="evidence" value="ECO:0007669"/>
    <property type="project" value="UniProtKB-KW"/>
</dbReference>
<keyword evidence="2 6" id="KW-0645">Protease</keyword>
<proteinExistence type="predicted"/>
<evidence type="ECO:0000256" key="1">
    <source>
        <dbReference type="ARBA" id="ARBA00022612"/>
    </source>
</evidence>
<accession>A0AB73NM33</accession>
<evidence type="ECO:0000256" key="3">
    <source>
        <dbReference type="ARBA" id="ARBA00022801"/>
    </source>
</evidence>
<feature type="region of interest" description="Disordered" evidence="4">
    <location>
        <begin position="154"/>
        <end position="180"/>
    </location>
</feature>
<dbReference type="Pfam" id="PF04586">
    <property type="entry name" value="Peptidase_S78"/>
    <property type="match status" value="1"/>
</dbReference>
<dbReference type="SUPFAM" id="SSF56563">
    <property type="entry name" value="Major capsid protein gp5"/>
    <property type="match status" value="1"/>
</dbReference>
<comment type="caution">
    <text evidence="6">The sequence shown here is derived from an EMBL/GenBank/DDBJ whole genome shotgun (WGS) entry which is preliminary data.</text>
</comment>
<evidence type="ECO:0000256" key="2">
    <source>
        <dbReference type="ARBA" id="ARBA00022670"/>
    </source>
</evidence>
<feature type="domain" description="Prohead serine protease" evidence="5">
    <location>
        <begin position="13"/>
        <end position="162"/>
    </location>
</feature>
<evidence type="ECO:0000256" key="4">
    <source>
        <dbReference type="SAM" id="MobiDB-lite"/>
    </source>
</evidence>
<dbReference type="GO" id="GO:0008233">
    <property type="term" value="F:peptidase activity"/>
    <property type="evidence" value="ECO:0007669"/>
    <property type="project" value="UniProtKB-KW"/>
</dbReference>
<dbReference type="Proteomes" id="UP000192714">
    <property type="component" value="Unassembled WGS sequence"/>
</dbReference>
<keyword evidence="1" id="KW-1188">Viral release from host cell</keyword>
<evidence type="ECO:0000313" key="6">
    <source>
        <dbReference type="EMBL" id="OQM57294.1"/>
    </source>
</evidence>
<reference evidence="6 7" key="1">
    <citation type="submission" date="2017-03" db="EMBL/GenBank/DDBJ databases">
        <title>Maternal inheritance of bifidobacteria.</title>
        <authorList>
            <person name="Lugli G.A."/>
            <person name="Duranti S."/>
            <person name="Milani C."/>
            <person name="Mancabelli L."/>
        </authorList>
    </citation>
    <scope>NUCLEOTIDE SEQUENCE [LARGE SCALE GENOMIC DNA]</scope>
    <source>
        <strain evidence="6 7">1892B</strain>
    </source>
</reference>
<dbReference type="Pfam" id="PF25209">
    <property type="entry name" value="Phage_capsid_4"/>
    <property type="match status" value="1"/>
</dbReference>
<dbReference type="EMBL" id="NAQF01000007">
    <property type="protein sequence ID" value="OQM57294.1"/>
    <property type="molecule type" value="Genomic_DNA"/>
</dbReference>
<organism evidence="6 7">
    <name type="scientific">Bifidobacterium adolescentis</name>
    <dbReference type="NCBI Taxonomy" id="1680"/>
    <lineage>
        <taxon>Bacteria</taxon>
        <taxon>Bacillati</taxon>
        <taxon>Actinomycetota</taxon>
        <taxon>Actinomycetes</taxon>
        <taxon>Bifidobacteriales</taxon>
        <taxon>Bifidobacteriaceae</taxon>
        <taxon>Bifidobacterium</taxon>
    </lineage>
</organism>
<dbReference type="InterPro" id="IPR054613">
    <property type="entry name" value="Peptidase_S78_dom"/>
</dbReference>
<protein>
    <submittedName>
        <fullName evidence="6">Phage prohead protease</fullName>
    </submittedName>
</protein>
<gene>
    <name evidence="6" type="ORF">B5789_1532</name>
</gene>
<name>A0AB73NM33_BIFAD</name>